<protein>
    <submittedName>
        <fullName evidence="1">Uncharacterized protein</fullName>
    </submittedName>
</protein>
<organism evidence="1 2">
    <name type="scientific">Brevibacillus laterosporus</name>
    <name type="common">Bacillus laterosporus</name>
    <dbReference type="NCBI Taxonomy" id="1465"/>
    <lineage>
        <taxon>Bacteria</taxon>
        <taxon>Bacillati</taxon>
        <taxon>Bacillota</taxon>
        <taxon>Bacilli</taxon>
        <taxon>Bacillales</taxon>
        <taxon>Paenibacillaceae</taxon>
        <taxon>Brevibacillus</taxon>
    </lineage>
</organism>
<accession>A0A518V274</accession>
<gene>
    <name evidence="1" type="ORF">EEL30_00925</name>
</gene>
<keyword evidence="1" id="KW-0614">Plasmid</keyword>
<sequence length="115" mass="12968">MKLNTGCSFLHPLTGQMIHPGQSYEEHYTQPIPTELEEVVKNEIDPANEATPDEVVAQEFLTLEQFDKLDAVKQKEVLVENLIVSVEDADAVSNKEKRLQLYKQFLEANTHDGAS</sequence>
<dbReference type="Proteomes" id="UP000319432">
    <property type="component" value="Plasmid p1821L02"/>
</dbReference>
<evidence type="ECO:0000313" key="1">
    <source>
        <dbReference type="EMBL" id="QDX91075.1"/>
    </source>
</evidence>
<dbReference type="EMBL" id="CP033462">
    <property type="protein sequence ID" value="QDX91075.1"/>
    <property type="molecule type" value="Genomic_DNA"/>
</dbReference>
<reference evidence="1 2" key="1">
    <citation type="submission" date="2018-11" db="EMBL/GenBank/DDBJ databases">
        <title>Phylogenetic determinants of toxin gene distribution in genomes of Brevibacillus laterosporus.</title>
        <authorList>
            <person name="Glare T.R."/>
            <person name="Durrant A."/>
            <person name="Berry C."/>
            <person name="Palma L."/>
            <person name="Ormskirk M."/>
            <person name="Cox M.O."/>
        </authorList>
    </citation>
    <scope>NUCLEOTIDE SEQUENCE [LARGE SCALE GENOMIC DNA]</scope>
    <source>
        <strain evidence="1 2">1821L</strain>
        <plasmid evidence="1 2">p1821L02</plasmid>
    </source>
</reference>
<geneLocation type="plasmid" evidence="1 2">
    <name>p1821L02</name>
</geneLocation>
<keyword evidence="2" id="KW-1185">Reference proteome</keyword>
<name>A0A518V274_BRELA</name>
<proteinExistence type="predicted"/>
<dbReference type="AlphaFoldDB" id="A0A518V274"/>
<evidence type="ECO:0000313" key="2">
    <source>
        <dbReference type="Proteomes" id="UP000319432"/>
    </source>
</evidence>